<dbReference type="RefSeq" id="WP_068397509.1">
    <property type="nucleotide sequence ID" value="NZ_CP014504.1"/>
</dbReference>
<dbReference type="EMBL" id="CP014504">
    <property type="protein sequence ID" value="AMP98001.1"/>
    <property type="molecule type" value="Genomic_DNA"/>
</dbReference>
<evidence type="ECO:0000313" key="1">
    <source>
        <dbReference type="EMBL" id="AMP98001.1"/>
    </source>
</evidence>
<dbReference type="KEGG" id="pcm:AY601_1072"/>
<proteinExistence type="predicted"/>
<dbReference type="PATRIC" id="fig|188932.3.peg.1107"/>
<gene>
    <name evidence="1" type="ORF">AY601_1072</name>
</gene>
<dbReference type="AlphaFoldDB" id="A0A127VA10"/>
<sequence length="106" mass="12262">MGYAKERGKLEKLLTRIVGLTTYDEKSLANLVDSHEKYSHTVRILKNKEPDTFGDLYKNELQEVKESRKAVKESDSDETRQHNFIAYKDSIVKAIEKTIKTTLETL</sequence>
<name>A0A127VA10_9SPHI</name>
<evidence type="ECO:0000313" key="2">
    <source>
        <dbReference type="Proteomes" id="UP000071561"/>
    </source>
</evidence>
<keyword evidence="2" id="KW-1185">Reference proteome</keyword>
<dbReference type="Proteomes" id="UP000071561">
    <property type="component" value="Chromosome"/>
</dbReference>
<organism evidence="1 2">
    <name type="scientific">Pedobacter cryoconitis</name>
    <dbReference type="NCBI Taxonomy" id="188932"/>
    <lineage>
        <taxon>Bacteria</taxon>
        <taxon>Pseudomonadati</taxon>
        <taxon>Bacteroidota</taxon>
        <taxon>Sphingobacteriia</taxon>
        <taxon>Sphingobacteriales</taxon>
        <taxon>Sphingobacteriaceae</taxon>
        <taxon>Pedobacter</taxon>
    </lineage>
</organism>
<protein>
    <submittedName>
        <fullName evidence="1">Uncharacterized protein</fullName>
    </submittedName>
</protein>
<accession>A0A127VA10</accession>
<reference evidence="1 2" key="1">
    <citation type="submission" date="2016-03" db="EMBL/GenBank/DDBJ databases">
        <title>Complete genome sequence of Pedobacter cryoconitis PAMC 27485.</title>
        <authorList>
            <person name="Lee J."/>
            <person name="Kim O.-S."/>
        </authorList>
    </citation>
    <scope>NUCLEOTIDE SEQUENCE [LARGE SCALE GENOMIC DNA]</scope>
    <source>
        <strain evidence="1 2">PAMC 27485</strain>
    </source>
</reference>
<dbReference type="OrthoDB" id="710652at2"/>